<keyword evidence="6" id="KW-0966">Cell projection</keyword>
<feature type="domain" description="Flagellin C-terminal" evidence="5">
    <location>
        <begin position="282"/>
        <end position="352"/>
    </location>
</feature>
<dbReference type="GO" id="GO:0005198">
    <property type="term" value="F:structural molecule activity"/>
    <property type="evidence" value="ECO:0007669"/>
    <property type="project" value="UniProtKB-UniRule"/>
</dbReference>
<dbReference type="STRING" id="311180.SAMN04488050_105182"/>
<evidence type="ECO:0000256" key="2">
    <source>
        <dbReference type="ARBA" id="ARBA00023143"/>
    </source>
</evidence>
<dbReference type="Pfam" id="PF00700">
    <property type="entry name" value="Flagellin_C"/>
    <property type="match status" value="1"/>
</dbReference>
<dbReference type="Gene3D" id="1.20.1330.10">
    <property type="entry name" value="f41 fragment of flagellin, N-terminal domain"/>
    <property type="match status" value="1"/>
</dbReference>
<dbReference type="GO" id="GO:0009288">
    <property type="term" value="C:bacterial-type flagellum"/>
    <property type="evidence" value="ECO:0007669"/>
    <property type="project" value="UniProtKB-SubCell"/>
</dbReference>
<keyword evidence="6" id="KW-0969">Cilium</keyword>
<dbReference type="GO" id="GO:0005576">
    <property type="term" value="C:extracellular region"/>
    <property type="evidence" value="ECO:0007669"/>
    <property type="project" value="UniProtKB-SubCell"/>
</dbReference>
<dbReference type="OrthoDB" id="7312911at2"/>
<proteinExistence type="inferred from homology"/>
<keyword evidence="3" id="KW-0964">Secreted</keyword>
<sequence>MIYLSKGPSTLYSSLLRRNQNAELSTRLSEAEQELSTGYKADIYKSIGLGATEALSLNATLDRDEAQATTNSLVLSRLEMMTTSLSAMRESVQDVLDVAISNAGHSSDAASGIQVAAKAALEAFIGQAGQSYGGTALFAGVSNTSNVLQTWSEAQADSGLSPQGVFESLLSGGLNSVADVDAALAEIDAIFSDSAADPDTNYQSLFYNGSTGNAPARANLGDGVSVAYGVQADDEAFRQVVKGLSMLASLDPATIDDSEAYSKWVDAAVSAISAGSAGLLDSETQVSTVAARLEAQNERIADRAILYKTRLLELDGVDAYEAASNVTTLQTQLEASYTVSARLSNLSFLNYM</sequence>
<gene>
    <name evidence="6" type="ORF">SAMN04488050_105182</name>
</gene>
<accession>A0A1I6SZY0</accession>
<name>A0A1I6SZY0_9RHOB</name>
<evidence type="ECO:0000259" key="4">
    <source>
        <dbReference type="Pfam" id="PF00669"/>
    </source>
</evidence>
<organism evidence="6 7">
    <name type="scientific">Alloyangia pacifica</name>
    <dbReference type="NCBI Taxonomy" id="311180"/>
    <lineage>
        <taxon>Bacteria</taxon>
        <taxon>Pseudomonadati</taxon>
        <taxon>Pseudomonadota</taxon>
        <taxon>Alphaproteobacteria</taxon>
        <taxon>Rhodobacterales</taxon>
        <taxon>Roseobacteraceae</taxon>
        <taxon>Alloyangia</taxon>
    </lineage>
</organism>
<comment type="subcellular location">
    <subcellularLocation>
        <location evidence="3">Secreted</location>
    </subcellularLocation>
    <subcellularLocation>
        <location evidence="3">Bacterial flagellum</location>
    </subcellularLocation>
</comment>
<keyword evidence="7" id="KW-1185">Reference proteome</keyword>
<reference evidence="7" key="1">
    <citation type="submission" date="2016-10" db="EMBL/GenBank/DDBJ databases">
        <authorList>
            <person name="Varghese N."/>
            <person name="Submissions S."/>
        </authorList>
    </citation>
    <scope>NUCLEOTIDE SEQUENCE [LARGE SCALE GENOMIC DNA]</scope>
    <source>
        <strain evidence="7">DSM 26894</strain>
    </source>
</reference>
<dbReference type="Pfam" id="PF00669">
    <property type="entry name" value="Flagellin_N"/>
    <property type="match status" value="1"/>
</dbReference>
<protein>
    <recommendedName>
        <fullName evidence="3">Flagellin</fullName>
    </recommendedName>
</protein>
<dbReference type="InterPro" id="IPR001029">
    <property type="entry name" value="Flagellin_N"/>
</dbReference>
<evidence type="ECO:0000313" key="7">
    <source>
        <dbReference type="Proteomes" id="UP000199392"/>
    </source>
</evidence>
<keyword evidence="2 3" id="KW-0975">Bacterial flagellum</keyword>
<comment type="function">
    <text evidence="3">Flagellin is the subunit protein which polymerizes to form the filaments of bacterial flagella.</text>
</comment>
<dbReference type="SUPFAM" id="SSF64518">
    <property type="entry name" value="Phase 1 flagellin"/>
    <property type="match status" value="1"/>
</dbReference>
<comment type="similarity">
    <text evidence="1 3">Belongs to the bacterial flagellin family.</text>
</comment>
<dbReference type="RefSeq" id="WP_092424418.1">
    <property type="nucleotide sequence ID" value="NZ_FNCL01000005.1"/>
</dbReference>
<evidence type="ECO:0000256" key="3">
    <source>
        <dbReference type="RuleBase" id="RU362073"/>
    </source>
</evidence>
<dbReference type="InterPro" id="IPR046358">
    <property type="entry name" value="Flagellin_C"/>
</dbReference>
<dbReference type="EMBL" id="FOZW01000005">
    <property type="protein sequence ID" value="SFS82559.1"/>
    <property type="molecule type" value="Genomic_DNA"/>
</dbReference>
<dbReference type="AlphaFoldDB" id="A0A1I6SZY0"/>
<evidence type="ECO:0000259" key="5">
    <source>
        <dbReference type="Pfam" id="PF00700"/>
    </source>
</evidence>
<dbReference type="Proteomes" id="UP000199392">
    <property type="component" value="Unassembled WGS sequence"/>
</dbReference>
<keyword evidence="6" id="KW-0282">Flagellum</keyword>
<evidence type="ECO:0000313" key="6">
    <source>
        <dbReference type="EMBL" id="SFS82559.1"/>
    </source>
</evidence>
<evidence type="ECO:0000256" key="1">
    <source>
        <dbReference type="ARBA" id="ARBA00005709"/>
    </source>
</evidence>
<feature type="domain" description="Flagellin N-terminal" evidence="4">
    <location>
        <begin position="9"/>
        <end position="141"/>
    </location>
</feature>